<proteinExistence type="predicted"/>
<dbReference type="InterPro" id="IPR050789">
    <property type="entry name" value="Diverse_Enzym_Activities"/>
</dbReference>
<sequence length="649" mass="69336">MKLLLALALSCAPVAAYAQTVPADTPGKLASGAQYVQPKDWNASKQGPALTFTAPEGDLRIVVADIGAAADAKDAVAKAWEVVRPGAAPTLRTTNSAPPAEGWDERVSFSYETLPSERASRSATALRKGTAWTVLLVDGSAGTAAKRSAALSVVAQGLHPAGFQKESFAGKTAHELTPERVQQLTDFVEKSRQALEVPGIGFALIDNGKVVWEGGFGVRALGSPEKVDENTKFMIASNTKGLTTLLLSVLADEGKLRWDEKVVDLYPEFRLGNDEVTQSVLVKHLICACTGLPRKDFAFILGNKGLPASDTFTQLAATMPTSKFGDLFQYSNQMASAAGYVGGHILYPKMELGAAYDRAMEKKIFKPLGMKDSTFDYAKGMAGNWAAPHGLNVDGQVTLMSNDFNYSPYPYRPAGAAFATTKDMIRYVQLELGKGVLDGKRLVSEKNLVARREKGVQVGPDSWYGMGLFQRDASGVQVVTHGGTLLGYHSTWFALPESEVGLVILTNSDPGAQLFGPVLRRLLEVLYDGQPEAERDVAAAAARIKAQAKSRRERLTYPGDGAVLSNLAGHYSDPSVGQITISDKGGQKWIKAGFVEGPIATRKNADGTTSIISVGPGNIGVDALVGTKDGKRTLTINDGQQTQYVYLED</sequence>
<dbReference type="SUPFAM" id="SSF56601">
    <property type="entry name" value="beta-lactamase/transpeptidase-like"/>
    <property type="match status" value="1"/>
</dbReference>
<comment type="caution">
    <text evidence="3">The sequence shown here is derived from an EMBL/GenBank/DDBJ whole genome shotgun (WGS) entry which is preliminary data.</text>
</comment>
<dbReference type="PANTHER" id="PTHR43283">
    <property type="entry name" value="BETA-LACTAMASE-RELATED"/>
    <property type="match status" value="1"/>
</dbReference>
<feature type="chain" id="PRO_5047293090" evidence="1">
    <location>
        <begin position="19"/>
        <end position="649"/>
    </location>
</feature>
<evidence type="ECO:0000256" key="1">
    <source>
        <dbReference type="SAM" id="SignalP"/>
    </source>
</evidence>
<accession>A0ABT0RUB1</accession>
<feature type="signal peptide" evidence="1">
    <location>
        <begin position="1"/>
        <end position="18"/>
    </location>
</feature>
<dbReference type="InterPro" id="IPR012338">
    <property type="entry name" value="Beta-lactam/transpept-like"/>
</dbReference>
<name>A0ABT0RUB1_9SPHN</name>
<dbReference type="Gene3D" id="3.40.710.10">
    <property type="entry name" value="DD-peptidase/beta-lactamase superfamily"/>
    <property type="match status" value="1"/>
</dbReference>
<organism evidence="3 4">
    <name type="scientific">Sphingomonas caseinilyticus</name>
    <dbReference type="NCBI Taxonomy" id="2908205"/>
    <lineage>
        <taxon>Bacteria</taxon>
        <taxon>Pseudomonadati</taxon>
        <taxon>Pseudomonadota</taxon>
        <taxon>Alphaproteobacteria</taxon>
        <taxon>Sphingomonadales</taxon>
        <taxon>Sphingomonadaceae</taxon>
        <taxon>Sphingomonas</taxon>
    </lineage>
</organism>
<dbReference type="Pfam" id="PF00144">
    <property type="entry name" value="Beta-lactamase"/>
    <property type="match status" value="1"/>
</dbReference>
<keyword evidence="4" id="KW-1185">Reference proteome</keyword>
<keyword evidence="1" id="KW-0732">Signal</keyword>
<dbReference type="PANTHER" id="PTHR43283:SF3">
    <property type="entry name" value="BETA-LACTAMASE FAMILY PROTEIN (AFU_ORTHOLOGUE AFUA_5G07500)"/>
    <property type="match status" value="1"/>
</dbReference>
<dbReference type="EMBL" id="JAMGBA010000002">
    <property type="protein sequence ID" value="MCL6698612.1"/>
    <property type="molecule type" value="Genomic_DNA"/>
</dbReference>
<evidence type="ECO:0000313" key="3">
    <source>
        <dbReference type="EMBL" id="MCL6698612.1"/>
    </source>
</evidence>
<dbReference type="InterPro" id="IPR001466">
    <property type="entry name" value="Beta-lactam-related"/>
</dbReference>
<gene>
    <name evidence="3" type="ORF">LZ496_07410</name>
</gene>
<protein>
    <submittedName>
        <fullName evidence="3">Beta-lactamase family protein</fullName>
    </submittedName>
</protein>
<evidence type="ECO:0000313" key="4">
    <source>
        <dbReference type="Proteomes" id="UP001203410"/>
    </source>
</evidence>
<evidence type="ECO:0000259" key="2">
    <source>
        <dbReference type="Pfam" id="PF00144"/>
    </source>
</evidence>
<reference evidence="3 4" key="1">
    <citation type="submission" date="2022-05" db="EMBL/GenBank/DDBJ databases">
        <authorList>
            <person name="Jo J.-H."/>
            <person name="Im W.-T."/>
        </authorList>
    </citation>
    <scope>NUCLEOTIDE SEQUENCE [LARGE SCALE GENOMIC DNA]</scope>
    <source>
        <strain evidence="3 4">NSE70-1</strain>
    </source>
</reference>
<dbReference type="RefSeq" id="WP_249904009.1">
    <property type="nucleotide sequence ID" value="NZ_JAMGBA010000002.1"/>
</dbReference>
<feature type="domain" description="Beta-lactamase-related" evidence="2">
    <location>
        <begin position="189"/>
        <end position="518"/>
    </location>
</feature>
<dbReference type="Proteomes" id="UP001203410">
    <property type="component" value="Unassembled WGS sequence"/>
</dbReference>